<evidence type="ECO:0000256" key="1">
    <source>
        <dbReference type="SAM" id="Coils"/>
    </source>
</evidence>
<dbReference type="EMBL" id="BEZZ01003447">
    <property type="protein sequence ID" value="GCC19793.1"/>
    <property type="molecule type" value="Genomic_DNA"/>
</dbReference>
<evidence type="ECO:0000313" key="3">
    <source>
        <dbReference type="Proteomes" id="UP000287033"/>
    </source>
</evidence>
<gene>
    <name evidence="2" type="ORF">chiPu_0021163</name>
</gene>
<accession>A0A401RNR4</accession>
<feature type="coiled-coil region" evidence="1">
    <location>
        <begin position="7"/>
        <end position="69"/>
    </location>
</feature>
<proteinExistence type="predicted"/>
<sequence>TSLLKQINNQEETIAGHRNQISDLSKRNSNLQDELQYHTNELSKSKWELSELTNRLREKERDFHVLADRNSDLASQL</sequence>
<keyword evidence="1" id="KW-0175">Coiled coil</keyword>
<reference evidence="2 3" key="1">
    <citation type="journal article" date="2018" name="Nat. Ecol. Evol.">
        <title>Shark genomes provide insights into elasmobranch evolution and the origin of vertebrates.</title>
        <authorList>
            <person name="Hara Y"/>
            <person name="Yamaguchi K"/>
            <person name="Onimaru K"/>
            <person name="Kadota M"/>
            <person name="Koyanagi M"/>
            <person name="Keeley SD"/>
            <person name="Tatsumi K"/>
            <person name="Tanaka K"/>
            <person name="Motone F"/>
            <person name="Kageyama Y"/>
            <person name="Nozu R"/>
            <person name="Adachi N"/>
            <person name="Nishimura O"/>
            <person name="Nakagawa R"/>
            <person name="Tanegashima C"/>
            <person name="Kiyatake I"/>
            <person name="Matsumoto R"/>
            <person name="Murakumo K"/>
            <person name="Nishida K"/>
            <person name="Terakita A"/>
            <person name="Kuratani S"/>
            <person name="Sato K"/>
            <person name="Hyodo S Kuraku.S."/>
        </authorList>
    </citation>
    <scope>NUCLEOTIDE SEQUENCE [LARGE SCALE GENOMIC DNA]</scope>
</reference>
<dbReference type="Gene3D" id="1.20.5.4090">
    <property type="match status" value="1"/>
</dbReference>
<dbReference type="Proteomes" id="UP000287033">
    <property type="component" value="Unassembled WGS sequence"/>
</dbReference>
<keyword evidence="3" id="KW-1185">Reference proteome</keyword>
<dbReference type="AlphaFoldDB" id="A0A401RNR4"/>
<organism evidence="2 3">
    <name type="scientific">Chiloscyllium punctatum</name>
    <name type="common">Brownbanded bambooshark</name>
    <name type="synonym">Hemiscyllium punctatum</name>
    <dbReference type="NCBI Taxonomy" id="137246"/>
    <lineage>
        <taxon>Eukaryota</taxon>
        <taxon>Metazoa</taxon>
        <taxon>Chordata</taxon>
        <taxon>Craniata</taxon>
        <taxon>Vertebrata</taxon>
        <taxon>Chondrichthyes</taxon>
        <taxon>Elasmobranchii</taxon>
        <taxon>Galeomorphii</taxon>
        <taxon>Galeoidea</taxon>
        <taxon>Orectolobiformes</taxon>
        <taxon>Hemiscylliidae</taxon>
        <taxon>Chiloscyllium</taxon>
    </lineage>
</organism>
<protein>
    <submittedName>
        <fullName evidence="2">Uncharacterized protein</fullName>
    </submittedName>
</protein>
<dbReference type="SUPFAM" id="SSF90257">
    <property type="entry name" value="Myosin rod fragments"/>
    <property type="match status" value="1"/>
</dbReference>
<comment type="caution">
    <text evidence="2">The sequence shown here is derived from an EMBL/GenBank/DDBJ whole genome shotgun (WGS) entry which is preliminary data.</text>
</comment>
<feature type="non-terminal residue" evidence="2">
    <location>
        <position position="1"/>
    </location>
</feature>
<evidence type="ECO:0000313" key="2">
    <source>
        <dbReference type="EMBL" id="GCC19793.1"/>
    </source>
</evidence>
<name>A0A401RNR4_CHIPU</name>